<sequence length="172" mass="19620">MRQGKSKSLKSYSAQFTEEMHTCKNITEAEKFSVLKLGLDMSSMLRRDVRSMKPRDYNALVDLMKEEIISEEMDSHTQQCYNHGEQANTKLLDGRACHQAEHRQECHSRLFPRTGSSYAAKITKAIPNLQLVLNVLNQGVSVGEAGSIKSKEPFTRPYCTYHEFYGRGQRIA</sequence>
<keyword evidence="2" id="KW-1185">Reference proteome</keyword>
<comment type="caution">
    <text evidence="1">The sequence shown here is derived from an EMBL/GenBank/DDBJ whole genome shotgun (WGS) entry which is preliminary data.</text>
</comment>
<reference evidence="2" key="1">
    <citation type="submission" date="2024-07" db="EMBL/GenBank/DDBJ databases">
        <title>Two chromosome-level genome assemblies of Korean endemic species Abeliophyllum distichum and Forsythia ovata (Oleaceae).</title>
        <authorList>
            <person name="Jang H."/>
        </authorList>
    </citation>
    <scope>NUCLEOTIDE SEQUENCE [LARGE SCALE GENOMIC DNA]</scope>
</reference>
<name>A0ABD1QFA9_9LAMI</name>
<accession>A0ABD1QFA9</accession>
<dbReference type="Proteomes" id="UP001604336">
    <property type="component" value="Unassembled WGS sequence"/>
</dbReference>
<dbReference type="EMBL" id="JBFOLK010000011">
    <property type="protein sequence ID" value="KAL2474584.1"/>
    <property type="molecule type" value="Genomic_DNA"/>
</dbReference>
<evidence type="ECO:0000313" key="2">
    <source>
        <dbReference type="Proteomes" id="UP001604336"/>
    </source>
</evidence>
<proteinExistence type="predicted"/>
<organism evidence="1 2">
    <name type="scientific">Abeliophyllum distichum</name>
    <dbReference type="NCBI Taxonomy" id="126358"/>
    <lineage>
        <taxon>Eukaryota</taxon>
        <taxon>Viridiplantae</taxon>
        <taxon>Streptophyta</taxon>
        <taxon>Embryophyta</taxon>
        <taxon>Tracheophyta</taxon>
        <taxon>Spermatophyta</taxon>
        <taxon>Magnoliopsida</taxon>
        <taxon>eudicotyledons</taxon>
        <taxon>Gunneridae</taxon>
        <taxon>Pentapetalae</taxon>
        <taxon>asterids</taxon>
        <taxon>lamiids</taxon>
        <taxon>Lamiales</taxon>
        <taxon>Oleaceae</taxon>
        <taxon>Forsythieae</taxon>
        <taxon>Abeliophyllum</taxon>
    </lineage>
</organism>
<protein>
    <recommendedName>
        <fullName evidence="3">Retrotransposon gag domain-containing protein</fullName>
    </recommendedName>
</protein>
<evidence type="ECO:0000313" key="1">
    <source>
        <dbReference type="EMBL" id="KAL2474584.1"/>
    </source>
</evidence>
<gene>
    <name evidence="1" type="ORF">Adt_35320</name>
</gene>
<dbReference type="AlphaFoldDB" id="A0ABD1QFA9"/>
<evidence type="ECO:0008006" key="3">
    <source>
        <dbReference type="Google" id="ProtNLM"/>
    </source>
</evidence>